<dbReference type="VEuPathDB" id="FungiDB:LCOR_07664.1"/>
<evidence type="ECO:0000313" key="1">
    <source>
        <dbReference type="EMBL" id="CDH56643.1"/>
    </source>
</evidence>
<reference evidence="1" key="1">
    <citation type="submission" date="2013-08" db="EMBL/GenBank/DDBJ databases">
        <title>Gene expansion shapes genome architecture in the human pathogen Lichtheimia corymbifera: an evolutionary genomics analysis in the ancient terrestrial Mucorales (Mucoromycotina).</title>
        <authorList>
            <person name="Schwartze V.U."/>
            <person name="Winter S."/>
            <person name="Shelest E."/>
            <person name="Marcet-Houben M."/>
            <person name="Horn F."/>
            <person name="Wehner S."/>
            <person name="Hoffmann K."/>
            <person name="Riege K."/>
            <person name="Sammeth M."/>
            <person name="Nowrousian M."/>
            <person name="Valiante V."/>
            <person name="Linde J."/>
            <person name="Jacobsen I.D."/>
            <person name="Marz M."/>
            <person name="Brakhage A.A."/>
            <person name="Gabaldon T."/>
            <person name="Bocker S."/>
            <person name="Voigt K."/>
        </authorList>
    </citation>
    <scope>NUCLEOTIDE SEQUENCE [LARGE SCALE GENOMIC DNA]</scope>
    <source>
        <strain evidence="1">FSU 9682</strain>
    </source>
</reference>
<sequence length="158" mass="18080">MHITQHPPVDKTEIDSLLTKTVLKRSYPAVTDEVIDGIQHHDVRRGQHGAYKLYAWKDCYKALYHVYGGEAGLEQQHNLNIKKNDDARARIAARRDEVCTLFKESFGEEDDLGDDGMVQCLHGATGCLTDIKRRGEEVNDKLIMRNRAYNRKRLVSTI</sequence>
<name>A0A068S2P1_9FUNG</name>
<gene>
    <name evidence="1" type="ORF">LCOR_07664.1</name>
</gene>
<proteinExistence type="predicted"/>
<dbReference type="Proteomes" id="UP000027586">
    <property type="component" value="Unassembled WGS sequence"/>
</dbReference>
<organism evidence="1 2">
    <name type="scientific">Lichtheimia corymbifera JMRC:FSU:9682</name>
    <dbReference type="NCBI Taxonomy" id="1263082"/>
    <lineage>
        <taxon>Eukaryota</taxon>
        <taxon>Fungi</taxon>
        <taxon>Fungi incertae sedis</taxon>
        <taxon>Mucoromycota</taxon>
        <taxon>Mucoromycotina</taxon>
        <taxon>Mucoromycetes</taxon>
        <taxon>Mucorales</taxon>
        <taxon>Lichtheimiaceae</taxon>
        <taxon>Lichtheimia</taxon>
    </lineage>
</organism>
<dbReference type="EMBL" id="CBTN010000039">
    <property type="protein sequence ID" value="CDH56643.1"/>
    <property type="molecule type" value="Genomic_DNA"/>
</dbReference>
<protein>
    <submittedName>
        <fullName evidence="1">Uncharacterized protein</fullName>
    </submittedName>
</protein>
<comment type="caution">
    <text evidence="1">The sequence shown here is derived from an EMBL/GenBank/DDBJ whole genome shotgun (WGS) entry which is preliminary data.</text>
</comment>
<keyword evidence="2" id="KW-1185">Reference proteome</keyword>
<accession>A0A068S2P1</accession>
<dbReference type="AlphaFoldDB" id="A0A068S2P1"/>
<evidence type="ECO:0000313" key="2">
    <source>
        <dbReference type="Proteomes" id="UP000027586"/>
    </source>
</evidence>